<dbReference type="Proteomes" id="UP001157017">
    <property type="component" value="Unassembled WGS sequence"/>
</dbReference>
<dbReference type="EMBL" id="BSUZ01000001">
    <property type="protein sequence ID" value="GMA85371.1"/>
    <property type="molecule type" value="Genomic_DNA"/>
</dbReference>
<organism evidence="3 4">
    <name type="scientific">Angustibacter aerolatus</name>
    <dbReference type="NCBI Taxonomy" id="1162965"/>
    <lineage>
        <taxon>Bacteria</taxon>
        <taxon>Bacillati</taxon>
        <taxon>Actinomycetota</taxon>
        <taxon>Actinomycetes</taxon>
        <taxon>Kineosporiales</taxon>
        <taxon>Kineosporiaceae</taxon>
    </lineage>
</organism>
<dbReference type="PANTHER" id="PTHR23100">
    <property type="entry name" value="ARGININE BIOSYNTHESIS BIFUNCTIONAL PROTEIN ARGJ"/>
    <property type="match status" value="1"/>
</dbReference>
<comment type="caution">
    <text evidence="3">The sequence shown here is derived from an EMBL/GenBank/DDBJ whole genome shotgun (WGS) entry which is preliminary data.</text>
</comment>
<dbReference type="PANTHER" id="PTHR23100:SF0">
    <property type="entry name" value="ARGININE BIOSYNTHESIS BIFUNCTIONAL PROTEIN ARGJ, MITOCHONDRIAL"/>
    <property type="match status" value="1"/>
</dbReference>
<name>A0ABQ6JF07_9ACTN</name>
<accession>A0ABQ6JF07</accession>
<sequence>MSVTAPAGFRAAGVTAGLKPSGRPDVALVVNDGPAHAAAAVYTQNRCAAHPVTWSRTASGDGVVRAVVLNSGGANCYTGAQGFATTHATAEPGRRARGRGSRRRRGVLHRPDRRAGSTATGSRPASAPPRRRSRPTAVPTRPGRS</sequence>
<gene>
    <name evidence="3" type="ORF">GCM10025868_06210</name>
</gene>
<evidence type="ECO:0000313" key="3">
    <source>
        <dbReference type="EMBL" id="GMA85371.1"/>
    </source>
</evidence>
<feature type="compositionally biased region" description="Basic residues" evidence="2">
    <location>
        <begin position="95"/>
        <end position="108"/>
    </location>
</feature>
<protein>
    <recommendedName>
        <fullName evidence="5">Arginine biosynthesis bifunctional protein ArgJ beta chain</fullName>
    </recommendedName>
</protein>
<dbReference type="InterPro" id="IPR002813">
    <property type="entry name" value="Arg_biosynth_ArgJ"/>
</dbReference>
<evidence type="ECO:0000256" key="1">
    <source>
        <dbReference type="ARBA" id="ARBA00011475"/>
    </source>
</evidence>
<feature type="compositionally biased region" description="Low complexity" evidence="2">
    <location>
        <begin position="135"/>
        <end position="145"/>
    </location>
</feature>
<evidence type="ECO:0000256" key="2">
    <source>
        <dbReference type="SAM" id="MobiDB-lite"/>
    </source>
</evidence>
<dbReference type="Gene3D" id="3.60.70.12">
    <property type="entry name" value="L-amino peptidase D-ALA esterase/amidase"/>
    <property type="match status" value="1"/>
</dbReference>
<dbReference type="Pfam" id="PF01960">
    <property type="entry name" value="ArgJ"/>
    <property type="match status" value="1"/>
</dbReference>
<keyword evidence="4" id="KW-1185">Reference proteome</keyword>
<dbReference type="SUPFAM" id="SSF56266">
    <property type="entry name" value="DmpA/ArgJ-like"/>
    <property type="match status" value="1"/>
</dbReference>
<dbReference type="InterPro" id="IPR016117">
    <property type="entry name" value="ArgJ-like_dom_sf"/>
</dbReference>
<reference evidence="4" key="1">
    <citation type="journal article" date="2019" name="Int. J. Syst. Evol. Microbiol.">
        <title>The Global Catalogue of Microorganisms (GCM) 10K type strain sequencing project: providing services to taxonomists for standard genome sequencing and annotation.</title>
        <authorList>
            <consortium name="The Broad Institute Genomics Platform"/>
            <consortium name="The Broad Institute Genome Sequencing Center for Infectious Disease"/>
            <person name="Wu L."/>
            <person name="Ma J."/>
        </authorList>
    </citation>
    <scope>NUCLEOTIDE SEQUENCE [LARGE SCALE GENOMIC DNA]</scope>
    <source>
        <strain evidence="4">NBRC 108730</strain>
    </source>
</reference>
<feature type="region of interest" description="Disordered" evidence="2">
    <location>
        <begin position="87"/>
        <end position="145"/>
    </location>
</feature>
<evidence type="ECO:0008006" key="5">
    <source>
        <dbReference type="Google" id="ProtNLM"/>
    </source>
</evidence>
<evidence type="ECO:0000313" key="4">
    <source>
        <dbReference type="Proteomes" id="UP001157017"/>
    </source>
</evidence>
<proteinExistence type="predicted"/>
<comment type="subunit">
    <text evidence="1">Heterotetramer of two alpha and two beta chains.</text>
</comment>